<proteinExistence type="predicted"/>
<dbReference type="Proteomes" id="UP000034588">
    <property type="component" value="Unassembled WGS sequence"/>
</dbReference>
<evidence type="ECO:0000259" key="1">
    <source>
        <dbReference type="Pfam" id="PF18974"/>
    </source>
</evidence>
<protein>
    <recommendedName>
        <fullName evidence="1">DUF5710 domain-containing protein</fullName>
    </recommendedName>
</protein>
<gene>
    <name evidence="2" type="ORF">UY48_C0024G0012</name>
</gene>
<dbReference type="EMBL" id="LCQD01000024">
    <property type="protein sequence ID" value="KKW11171.1"/>
    <property type="molecule type" value="Genomic_DNA"/>
</dbReference>
<accession>A0A0G1VXJ9</accession>
<dbReference type="AlphaFoldDB" id="A0A0G1VXJ9"/>
<organism evidence="2 3">
    <name type="scientific">Candidatus Gottesmanbacteria bacterium GW2011_GWB1_49_7</name>
    <dbReference type="NCBI Taxonomy" id="1618448"/>
    <lineage>
        <taxon>Bacteria</taxon>
        <taxon>Candidatus Gottesmaniibacteriota</taxon>
    </lineage>
</organism>
<dbReference type="Pfam" id="PF18974">
    <property type="entry name" value="DUF5710"/>
    <property type="match status" value="1"/>
</dbReference>
<comment type="caution">
    <text evidence="2">The sequence shown here is derived from an EMBL/GenBank/DDBJ whole genome shotgun (WGS) entry which is preliminary data.</text>
</comment>
<feature type="domain" description="DUF5710" evidence="1">
    <location>
        <begin position="109"/>
        <end position="144"/>
    </location>
</feature>
<evidence type="ECO:0000313" key="3">
    <source>
        <dbReference type="Proteomes" id="UP000034588"/>
    </source>
</evidence>
<dbReference type="Gene3D" id="1.10.287.110">
    <property type="entry name" value="DnaJ domain"/>
    <property type="match status" value="1"/>
</dbReference>
<name>A0A0G1VXJ9_9BACT</name>
<reference evidence="2 3" key="1">
    <citation type="journal article" date="2015" name="Nature">
        <title>rRNA introns, odd ribosomes, and small enigmatic genomes across a large radiation of phyla.</title>
        <authorList>
            <person name="Brown C.T."/>
            <person name="Hug L.A."/>
            <person name="Thomas B.C."/>
            <person name="Sharon I."/>
            <person name="Castelle C.J."/>
            <person name="Singh A."/>
            <person name="Wilkins M.J."/>
            <person name="Williams K.H."/>
            <person name="Banfield J.F."/>
        </authorList>
    </citation>
    <scope>NUCLEOTIDE SEQUENCE [LARGE SCALE GENOMIC DNA]</scope>
</reference>
<evidence type="ECO:0000313" key="2">
    <source>
        <dbReference type="EMBL" id="KKW11171.1"/>
    </source>
</evidence>
<sequence length="215" mass="25348">MDYWWLSPKEYNNLIQKTQEIKPGPLSLSYNDLDHRWVFLCSKETKYIPKEKGFWWDPSQLVWWSYSPDKARELIYWADLDALAWLQKVYNKIRLVEDGNGIFIALCDYLDKNLAKTAGCRWDSHKKTWWTDDPYVVEQLSDYLVDYSLWAAYHGKRQEAEIRLAINDCTDKATLSATRRILARKHHPDIGGDPATMSMINQLCDLHANKLEHGY</sequence>
<dbReference type="InterPro" id="IPR036869">
    <property type="entry name" value="J_dom_sf"/>
</dbReference>
<dbReference type="InterPro" id="IPR043764">
    <property type="entry name" value="DUF5710"/>
</dbReference>